<feature type="transmembrane region" description="Helical" evidence="1">
    <location>
        <begin position="120"/>
        <end position="143"/>
    </location>
</feature>
<evidence type="ECO:0000313" key="2">
    <source>
        <dbReference type="EMBL" id="CAK8053910.1"/>
    </source>
</evidence>
<evidence type="ECO:0008006" key="4">
    <source>
        <dbReference type="Google" id="ProtNLM"/>
    </source>
</evidence>
<dbReference type="Pfam" id="PF11391">
    <property type="entry name" value="DUF2798"/>
    <property type="match status" value="2"/>
</dbReference>
<dbReference type="InterPro" id="IPR021529">
    <property type="entry name" value="DUF2798"/>
</dbReference>
<reference evidence="2 3" key="1">
    <citation type="submission" date="2024-01" db="EMBL/GenBank/DDBJ databases">
        <authorList>
            <person name="Botero Cardona J."/>
        </authorList>
    </citation>
    <scope>NUCLEOTIDE SEQUENCE [LARGE SCALE GENOMIC DNA]</scope>
    <source>
        <strain evidence="2 3">LMG 33000</strain>
    </source>
</reference>
<feature type="transmembrane region" description="Helical" evidence="1">
    <location>
        <begin position="85"/>
        <end position="108"/>
    </location>
</feature>
<keyword evidence="1" id="KW-1133">Transmembrane helix</keyword>
<sequence>MPRNLKEELLFMLVMAGLMVLGMAAYNVYLAKGMSAGFLAEVIVGYPLALLVAMLCDGLIVGPIAKGLAFKVIVPRFKNKSGLRIPITISLLMVAGMVTLMSLFGVLINGNSLSAYPKAWLLNVVVALPLQLLVVAPIARFVLVKFQGQLPDQGDVEI</sequence>
<dbReference type="RefSeq" id="WP_349641457.1">
    <property type="nucleotide sequence ID" value="NZ_CAWVOH010000001.1"/>
</dbReference>
<keyword evidence="1" id="KW-0812">Transmembrane</keyword>
<feature type="transmembrane region" description="Helical" evidence="1">
    <location>
        <begin position="43"/>
        <end position="65"/>
    </location>
</feature>
<evidence type="ECO:0000313" key="3">
    <source>
        <dbReference type="Proteomes" id="UP001314241"/>
    </source>
</evidence>
<evidence type="ECO:0000256" key="1">
    <source>
        <dbReference type="SAM" id="Phobius"/>
    </source>
</evidence>
<dbReference type="EMBL" id="CAWVOH010000001">
    <property type="protein sequence ID" value="CAK8053910.1"/>
    <property type="molecule type" value="Genomic_DNA"/>
</dbReference>
<organism evidence="2 3">
    <name type="scientific">Eupransor demetentiae</name>
    <dbReference type="NCBI Taxonomy" id="3109584"/>
    <lineage>
        <taxon>Bacteria</taxon>
        <taxon>Bacillati</taxon>
        <taxon>Bacillota</taxon>
        <taxon>Bacilli</taxon>
        <taxon>Lactobacillales</taxon>
        <taxon>Lactobacillaceae</taxon>
        <taxon>Eupransor</taxon>
    </lineage>
</organism>
<proteinExistence type="predicted"/>
<name>A0ABM9N420_9LACO</name>
<protein>
    <recommendedName>
        <fullName evidence="4">DUF2798 domain-containing protein</fullName>
    </recommendedName>
</protein>
<gene>
    <name evidence="2" type="ORF">R54876_GBNLAHCA_00469</name>
</gene>
<dbReference type="Proteomes" id="UP001314241">
    <property type="component" value="Unassembled WGS sequence"/>
</dbReference>
<accession>A0ABM9N420</accession>
<comment type="caution">
    <text evidence="2">The sequence shown here is derived from an EMBL/GenBank/DDBJ whole genome shotgun (WGS) entry which is preliminary data.</text>
</comment>
<keyword evidence="1" id="KW-0472">Membrane</keyword>
<keyword evidence="3" id="KW-1185">Reference proteome</keyword>
<feature type="transmembrane region" description="Helical" evidence="1">
    <location>
        <begin position="9"/>
        <end position="31"/>
    </location>
</feature>